<proteinExistence type="predicted"/>
<evidence type="ECO:0000313" key="2">
    <source>
        <dbReference type="EMBL" id="EKC80298.1"/>
    </source>
</evidence>
<feature type="transmembrane region" description="Helical" evidence="1">
    <location>
        <begin position="18"/>
        <end position="39"/>
    </location>
</feature>
<comment type="caution">
    <text evidence="2">The sequence shown here is derived from an EMBL/GenBank/DDBJ whole genome shotgun (WGS) entry which is preliminary data.</text>
</comment>
<accession>K1UDU7</accession>
<organism evidence="2">
    <name type="scientific">human gut metagenome</name>
    <dbReference type="NCBI Taxonomy" id="408170"/>
    <lineage>
        <taxon>unclassified sequences</taxon>
        <taxon>metagenomes</taxon>
        <taxon>organismal metagenomes</taxon>
    </lineage>
</organism>
<evidence type="ECO:0000256" key="1">
    <source>
        <dbReference type="SAM" id="Phobius"/>
    </source>
</evidence>
<protein>
    <submittedName>
        <fullName evidence="2">Uncharacterized protein</fullName>
    </submittedName>
</protein>
<dbReference type="EMBL" id="AJWY01001065">
    <property type="protein sequence ID" value="EKC80298.1"/>
    <property type="molecule type" value="Genomic_DNA"/>
</dbReference>
<name>K1UDU7_9ZZZZ</name>
<sequence length="129" mass="14271">VFPCEVSVFATDSSVTPAAYSVSVPALAALLIMSVLLILEVDSDKKCVSIVIHNVIGVKRMKDKMLGGNISPKCEYCEFSTPTNDGDTVLCPKKGVVSKDWYCKKYKYDIFKREPKLHPTAPEFSKSDF</sequence>
<dbReference type="AlphaFoldDB" id="K1UDU7"/>
<keyword evidence="1" id="KW-0472">Membrane</keyword>
<keyword evidence="1" id="KW-0812">Transmembrane</keyword>
<feature type="non-terminal residue" evidence="2">
    <location>
        <position position="1"/>
    </location>
</feature>
<gene>
    <name evidence="2" type="ORF">LEA_01531</name>
</gene>
<reference evidence="2" key="1">
    <citation type="journal article" date="2013" name="Environ. Microbiol.">
        <title>Microbiota from the distal guts of lean and obese adolescents exhibit partial functional redundancy besides clear differences in community structure.</title>
        <authorList>
            <person name="Ferrer M."/>
            <person name="Ruiz A."/>
            <person name="Lanza F."/>
            <person name="Haange S.B."/>
            <person name="Oberbach A."/>
            <person name="Till H."/>
            <person name="Bargiela R."/>
            <person name="Campoy C."/>
            <person name="Segura M.T."/>
            <person name="Richter M."/>
            <person name="von Bergen M."/>
            <person name="Seifert J."/>
            <person name="Suarez A."/>
        </authorList>
    </citation>
    <scope>NUCLEOTIDE SEQUENCE</scope>
</reference>
<keyword evidence="1" id="KW-1133">Transmembrane helix</keyword>